<dbReference type="InterPro" id="IPR052038">
    <property type="entry name" value="Type-VII_TA_antitoxin"/>
</dbReference>
<keyword evidence="2" id="KW-1277">Toxin-antitoxin system</keyword>
<dbReference type="Gene3D" id="3.30.460.10">
    <property type="entry name" value="Beta Polymerase, domain 2"/>
    <property type="match status" value="1"/>
</dbReference>
<dbReference type="EC" id="2.7.7.108" evidence="9"/>
<dbReference type="InterPro" id="IPR002934">
    <property type="entry name" value="Polymerase_NTP_transf_dom"/>
</dbReference>
<evidence type="ECO:0000256" key="4">
    <source>
        <dbReference type="ARBA" id="ARBA00022695"/>
    </source>
</evidence>
<accession>A0A1F2PA87</accession>
<dbReference type="Pfam" id="PF01909">
    <property type="entry name" value="NTP_transf_2"/>
    <property type="match status" value="1"/>
</dbReference>
<dbReference type="PANTHER" id="PTHR33571:SF19">
    <property type="entry name" value="PROTEIN ADENYLYLTRANSFERASE MJ0128-RELATED"/>
    <property type="match status" value="1"/>
</dbReference>
<dbReference type="Proteomes" id="UP000186940">
    <property type="component" value="Unassembled WGS sequence"/>
</dbReference>
<sequence length="102" mass="11917">MIKDISVDEIKRTLKKYKSELKEKFGVKEIGVFGSYVRREQKKGSDIDILVEFHPDTEMDLIKFVELEEYLSKLLGIKVDLVMKSALKPRIGKRILKEVVYI</sequence>
<gene>
    <name evidence="14" type="ORF">SCAL_000939</name>
</gene>
<dbReference type="EMBL" id="LYOS01000002">
    <property type="protein sequence ID" value="OFV68299.1"/>
    <property type="molecule type" value="Genomic_DNA"/>
</dbReference>
<evidence type="ECO:0000256" key="9">
    <source>
        <dbReference type="ARBA" id="ARBA00034531"/>
    </source>
</evidence>
<comment type="catalytic activity">
    <reaction evidence="12">
        <text>L-tyrosyl-[protein] + ATP = O-(5'-adenylyl)-L-tyrosyl-[protein] + diphosphate</text>
        <dbReference type="Rhea" id="RHEA:54288"/>
        <dbReference type="Rhea" id="RHEA-COMP:10136"/>
        <dbReference type="Rhea" id="RHEA-COMP:13846"/>
        <dbReference type="ChEBI" id="CHEBI:30616"/>
        <dbReference type="ChEBI" id="CHEBI:33019"/>
        <dbReference type="ChEBI" id="CHEBI:46858"/>
        <dbReference type="ChEBI" id="CHEBI:83624"/>
        <dbReference type="EC" id="2.7.7.108"/>
    </reaction>
</comment>
<proteinExistence type="inferred from homology"/>
<dbReference type="PANTHER" id="PTHR33571">
    <property type="entry name" value="SSL8005 PROTEIN"/>
    <property type="match status" value="1"/>
</dbReference>
<dbReference type="GO" id="GO:0070733">
    <property type="term" value="F:AMPylase activity"/>
    <property type="evidence" value="ECO:0007669"/>
    <property type="project" value="UniProtKB-EC"/>
</dbReference>
<organism evidence="14 15">
    <name type="scientific">Candidatus Syntropharchaeum caldarium</name>
    <dbReference type="NCBI Taxonomy" id="1838285"/>
    <lineage>
        <taxon>Archaea</taxon>
        <taxon>Methanobacteriati</taxon>
        <taxon>Methanobacteriota</taxon>
        <taxon>Stenosarchaea group</taxon>
        <taxon>Methanomicrobia</taxon>
        <taxon>Methanosarcinales</taxon>
        <taxon>ANME-2 cluster</taxon>
        <taxon>Candidatus Syntropharchaeum</taxon>
    </lineage>
</organism>
<evidence type="ECO:0000256" key="2">
    <source>
        <dbReference type="ARBA" id="ARBA00022649"/>
    </source>
</evidence>
<keyword evidence="8" id="KW-0460">Magnesium</keyword>
<evidence type="ECO:0000259" key="13">
    <source>
        <dbReference type="Pfam" id="PF01909"/>
    </source>
</evidence>
<keyword evidence="4" id="KW-0548">Nucleotidyltransferase</keyword>
<reference evidence="14" key="1">
    <citation type="submission" date="2016-05" db="EMBL/GenBank/DDBJ databases">
        <title>Microbial consortia oxidize butane by reversing methanogenesis.</title>
        <authorList>
            <person name="Laso-Perez R."/>
            <person name="Richter M."/>
            <person name="Wegener G."/>
            <person name="Musat F."/>
        </authorList>
    </citation>
    <scope>NUCLEOTIDE SEQUENCE [LARGE SCALE GENOMIC DNA]</scope>
    <source>
        <strain evidence="14">BOX2</strain>
    </source>
</reference>
<dbReference type="PATRIC" id="fig|1838285.3.peg.951"/>
<feature type="domain" description="Polymerase nucleotidyl transferase" evidence="13">
    <location>
        <begin position="14"/>
        <end position="101"/>
    </location>
</feature>
<dbReference type="SUPFAM" id="SSF81301">
    <property type="entry name" value="Nucleotidyltransferase"/>
    <property type="match status" value="1"/>
</dbReference>
<dbReference type="GO" id="GO:0005524">
    <property type="term" value="F:ATP binding"/>
    <property type="evidence" value="ECO:0007669"/>
    <property type="project" value="UniProtKB-KW"/>
</dbReference>
<evidence type="ECO:0000256" key="10">
    <source>
        <dbReference type="ARBA" id="ARBA00038276"/>
    </source>
</evidence>
<evidence type="ECO:0000256" key="7">
    <source>
        <dbReference type="ARBA" id="ARBA00022840"/>
    </source>
</evidence>
<keyword evidence="3" id="KW-0808">Transferase</keyword>
<dbReference type="AlphaFoldDB" id="A0A1F2PA87"/>
<comment type="catalytic activity">
    <reaction evidence="11">
        <text>O-(5'-adenylyl)-L-tyrosyl-[protein] + ATP = O-[5'-(adenylyl-(5'-&gt;3')-adenylyl)]-L-tyrosyl-[protein] + diphosphate</text>
        <dbReference type="Rhea" id="RHEA:66528"/>
        <dbReference type="Rhea" id="RHEA-COMP:13846"/>
        <dbReference type="Rhea" id="RHEA-COMP:17046"/>
        <dbReference type="ChEBI" id="CHEBI:30616"/>
        <dbReference type="ChEBI" id="CHEBI:33019"/>
        <dbReference type="ChEBI" id="CHEBI:83624"/>
        <dbReference type="ChEBI" id="CHEBI:167160"/>
    </reaction>
</comment>
<evidence type="ECO:0000256" key="1">
    <source>
        <dbReference type="ARBA" id="ARBA00001946"/>
    </source>
</evidence>
<comment type="cofactor">
    <cofactor evidence="1">
        <name>Mg(2+)</name>
        <dbReference type="ChEBI" id="CHEBI:18420"/>
    </cofactor>
</comment>
<name>A0A1F2PA87_9EURY</name>
<keyword evidence="6" id="KW-0547">Nucleotide-binding</keyword>
<comment type="caution">
    <text evidence="14">The sequence shown here is derived from an EMBL/GenBank/DDBJ whole genome shotgun (WGS) entry which is preliminary data.</text>
</comment>
<protein>
    <recommendedName>
        <fullName evidence="9">protein adenylyltransferase</fullName>
        <ecNumber evidence="9">2.7.7.108</ecNumber>
    </recommendedName>
</protein>
<dbReference type="InterPro" id="IPR043519">
    <property type="entry name" value="NT_sf"/>
</dbReference>
<evidence type="ECO:0000256" key="3">
    <source>
        <dbReference type="ARBA" id="ARBA00022679"/>
    </source>
</evidence>
<dbReference type="CDD" id="cd05403">
    <property type="entry name" value="NT_KNTase_like"/>
    <property type="match status" value="1"/>
</dbReference>
<comment type="similarity">
    <text evidence="10">Belongs to the MntA antitoxin family.</text>
</comment>
<evidence type="ECO:0000256" key="6">
    <source>
        <dbReference type="ARBA" id="ARBA00022741"/>
    </source>
</evidence>
<evidence type="ECO:0000313" key="15">
    <source>
        <dbReference type="Proteomes" id="UP000186940"/>
    </source>
</evidence>
<evidence type="ECO:0000256" key="5">
    <source>
        <dbReference type="ARBA" id="ARBA00022723"/>
    </source>
</evidence>
<evidence type="ECO:0000313" key="14">
    <source>
        <dbReference type="EMBL" id="OFV68299.1"/>
    </source>
</evidence>
<dbReference type="GO" id="GO:0046872">
    <property type="term" value="F:metal ion binding"/>
    <property type="evidence" value="ECO:0007669"/>
    <property type="project" value="UniProtKB-KW"/>
</dbReference>
<evidence type="ECO:0000256" key="12">
    <source>
        <dbReference type="ARBA" id="ARBA00048696"/>
    </source>
</evidence>
<keyword evidence="5" id="KW-0479">Metal-binding</keyword>
<keyword evidence="15" id="KW-1185">Reference proteome</keyword>
<dbReference type="STRING" id="1838285.SCAL_000939"/>
<evidence type="ECO:0000256" key="8">
    <source>
        <dbReference type="ARBA" id="ARBA00022842"/>
    </source>
</evidence>
<keyword evidence="7" id="KW-0067">ATP-binding</keyword>
<evidence type="ECO:0000256" key="11">
    <source>
        <dbReference type="ARBA" id="ARBA00047518"/>
    </source>
</evidence>